<gene>
    <name evidence="1" type="ORF">C8D99_10760</name>
</gene>
<dbReference type="EMBL" id="SORI01000007">
    <property type="protein sequence ID" value="TDY60853.1"/>
    <property type="molecule type" value="Genomic_DNA"/>
</dbReference>
<dbReference type="PANTHER" id="PTHR36456:SF1">
    <property type="entry name" value="UPF0232 PROTEIN SCO3875"/>
    <property type="match status" value="1"/>
</dbReference>
<keyword evidence="2" id="KW-1185">Reference proteome</keyword>
<evidence type="ECO:0000313" key="1">
    <source>
        <dbReference type="EMBL" id="TDY60853.1"/>
    </source>
</evidence>
<proteinExistence type="predicted"/>
<protein>
    <submittedName>
        <fullName evidence="1">Uncharacterized protein DUF721</fullName>
    </submittedName>
</protein>
<comment type="caution">
    <text evidence="1">The sequence shown here is derived from an EMBL/GenBank/DDBJ whole genome shotgun (WGS) entry which is preliminary data.</text>
</comment>
<name>A0A4R8M686_9BACT</name>
<evidence type="ECO:0000313" key="2">
    <source>
        <dbReference type="Proteomes" id="UP000295066"/>
    </source>
</evidence>
<dbReference type="AlphaFoldDB" id="A0A4R8M686"/>
<organism evidence="1 2">
    <name type="scientific">Aminivibrio pyruvatiphilus</name>
    <dbReference type="NCBI Taxonomy" id="1005740"/>
    <lineage>
        <taxon>Bacteria</taxon>
        <taxon>Thermotogati</taxon>
        <taxon>Synergistota</taxon>
        <taxon>Synergistia</taxon>
        <taxon>Synergistales</taxon>
        <taxon>Aminobacteriaceae</taxon>
        <taxon>Aminivibrio</taxon>
    </lineage>
</organism>
<dbReference type="Proteomes" id="UP000295066">
    <property type="component" value="Unassembled WGS sequence"/>
</dbReference>
<dbReference type="RefSeq" id="WP_133957420.1">
    <property type="nucleotide sequence ID" value="NZ_SORI01000007.1"/>
</dbReference>
<accession>A0A4R8M686</accession>
<dbReference type="PANTHER" id="PTHR36456">
    <property type="entry name" value="UPF0232 PROTEIN SCO3875"/>
    <property type="match status" value="1"/>
</dbReference>
<sequence>MRNIRRSKGVPGPVAALLDLVMPRGAEEKLALPGLRDKWASAVGPMLAKKTWPDDIEKGVLLVKADSPSSAKALSMRGASVAREASKISGVKVTAVKVVVGKTSPPPRAGKRGKPALVKPKKEDVDRAFEEVKEKFSPERENLARRFASLMTLYRMRFPDK</sequence>
<reference evidence="1 2" key="1">
    <citation type="submission" date="2019-03" db="EMBL/GenBank/DDBJ databases">
        <title>Genomic Encyclopedia of Type Strains, Phase IV (KMG-IV): sequencing the most valuable type-strain genomes for metagenomic binning, comparative biology and taxonomic classification.</title>
        <authorList>
            <person name="Goeker M."/>
        </authorList>
    </citation>
    <scope>NUCLEOTIDE SEQUENCE [LARGE SCALE GENOMIC DNA]</scope>
    <source>
        <strain evidence="1 2">DSM 25964</strain>
    </source>
</reference>
<dbReference type="Pfam" id="PF05258">
    <property type="entry name" value="DciA"/>
    <property type="match status" value="1"/>
</dbReference>
<dbReference type="InterPro" id="IPR007922">
    <property type="entry name" value="DciA-like"/>
</dbReference>